<dbReference type="GO" id="GO:0003723">
    <property type="term" value="F:RNA binding"/>
    <property type="evidence" value="ECO:0007669"/>
    <property type="project" value="InterPro"/>
</dbReference>
<dbReference type="GO" id="GO:0016788">
    <property type="term" value="F:hydrolase activity, acting on ester bonds"/>
    <property type="evidence" value="ECO:0007669"/>
    <property type="project" value="InterPro"/>
</dbReference>
<dbReference type="GO" id="GO:0043022">
    <property type="term" value="F:ribosome binding"/>
    <property type="evidence" value="ECO:0007669"/>
    <property type="project" value="InterPro"/>
</dbReference>
<dbReference type="Pfam" id="PF13332">
    <property type="entry name" value="Fil_haemagg_2"/>
    <property type="match status" value="4"/>
</dbReference>
<dbReference type="Gene3D" id="3.10.380.10">
    <property type="entry name" value="Colicin E3-like ribonuclease domain"/>
    <property type="match status" value="1"/>
</dbReference>
<evidence type="ECO:0000256" key="2">
    <source>
        <dbReference type="ARBA" id="ARBA00022656"/>
    </source>
</evidence>
<dbReference type="SUPFAM" id="SSF51126">
    <property type="entry name" value="Pectin lyase-like"/>
    <property type="match status" value="1"/>
</dbReference>
<reference evidence="8" key="3">
    <citation type="journal article" date="2002" name="Proc. Natl. Acad. Sci. U.S.A.">
        <title>HecA, a member of a class of adhesins produced by diverse pathogenic bacteria, contributes to the attachment, aggregation, epidermal cell killing, and virulence phenotypes of Erwinia chrysanthemi EC16 on Nicotiana clevelandii seedlings.</title>
        <authorList>
            <person name="Rojas C.M."/>
            <person name="Ham J.H."/>
            <person name="Deng W.L."/>
            <person name="Doyle J.J."/>
            <person name="Collmer A."/>
        </authorList>
    </citation>
    <scope>NUCLEOTIDE SEQUENCE</scope>
    <source>
        <strain evidence="8">EC16</strain>
    </source>
</reference>
<feature type="region of interest" description="Disordered" evidence="6">
    <location>
        <begin position="3317"/>
        <end position="3357"/>
    </location>
</feature>
<name>P94772_DICCH</name>
<dbReference type="InterPro" id="IPR010069">
    <property type="entry name" value="CdiA_FHA1_rpt"/>
</dbReference>
<evidence type="ECO:0000259" key="7">
    <source>
        <dbReference type="SMART" id="SM00912"/>
    </source>
</evidence>
<feature type="region of interest" description="Disordered" evidence="6">
    <location>
        <begin position="477"/>
        <end position="511"/>
    </location>
</feature>
<evidence type="ECO:0000256" key="6">
    <source>
        <dbReference type="SAM" id="MobiDB-lite"/>
    </source>
</evidence>
<gene>
    <name evidence="8" type="primary">hecA</name>
</gene>
<dbReference type="InterPro" id="IPR036725">
    <property type="entry name" value="ColE3_ribonuclease_sf"/>
</dbReference>
<keyword evidence="3" id="KW-1266">Target cell cytoplasm</keyword>
<dbReference type="SMART" id="SM00912">
    <property type="entry name" value="Haemagg_act"/>
    <property type="match status" value="1"/>
</dbReference>
<evidence type="ECO:0000256" key="3">
    <source>
        <dbReference type="ARBA" id="ARBA00022913"/>
    </source>
</evidence>
<dbReference type="GO" id="GO:0090729">
    <property type="term" value="F:toxin activity"/>
    <property type="evidence" value="ECO:0007669"/>
    <property type="project" value="UniProtKB-KW"/>
</dbReference>
<feature type="compositionally biased region" description="Low complexity" evidence="6">
    <location>
        <begin position="3005"/>
        <end position="3018"/>
    </location>
</feature>
<sequence>MLSRYWAFHTAKLRSSGMKAVKTSQRVMVWALVWLTGLQPVLPAWAAGVTVASGNTALEAAGNGVPVVNIATPDASGLSHNRYHDFNVDNRGLILNNGTARLTPSQLGGLIQNNPNLNGRAAAAILNEVVSPNRSRLAGYLEVAGQAANVVVANPYGITCSGCGFLNTPRLTLTTGTPQFDAAGGLSGLDVRGGDILIDGAGLDASRSDYFGLIARTASLQAGLNARDAQVVLGANRVGADGRVTAQAGSGPAPVLALDTGALGGMYANRIRLVSTEQGVGVNTAGLSAREGDIRLSANGRLQVRGAVAQGELTAQGETLALQGNQQAQGSITLRGAQGVTLTGSRTRAGQGLTLASDGRITAADAGLSAGVREDGTVQPGDGLSLTGRELALGQSQLAGDRVSLNSTGAVSQSRAGVAGGSVLTVNGGALSLDGDAGAQTLTVSGSGLSGSGRWQATGDLTLDGLDRGAVGRGAAGGRGAVGAGGEPGQPGHAGGRAGTLTTPGLDNRGTVSGRQVAVRTAQLGNAGTLSADETLTIQAQTGLDNSGSLLSGGALTIAAGQTDNRGVLSGGAVTLSGDSLWNGGTLQGRQSLGVNALAGFSQTADGALTSGGTVTVSSGTLETAGALSAQGLQLRTGLWRNQGAVSLTGDGQLTVDELDNSGTLLSSGAWDIAGGRLGNSGTLQGDRLTLRGDRLDNQGALTGTTQTALRLGGALANRGTVSGNRLAVTAAALDNGGTLLGVEALTLTTDGALTNRGTGRLLTQGAAVLTAASVVNAGEGQAGRLQLTGGTLANTGTLAVNGGASLTLDGLDNRGTLSAGGDLTVTGADLRNAGQMAAQGALTLTGNYGGAGSLYSEGALSLSGAALVNGGGRWQGATVAVRGGPLTNSGTVTGLTALTVTTDGTLSNTGRLEGRRLDLTAEALDNGGTLLGVDALTLAITGTARNQAGGRFLSQGDGRLTAATLDNQGDWQGGRIDVTAGRVRNAGQVLGIAALTLTADNALTNTGTGRLLTPGAAVLTAATAVNDGEWQAGSLRLTADRLRNGGRIHSDGDLVVTLPTADGDPRRRAAQRLAQEVQTLGAGELSNSGTLVADGDGRLTARQVDNAGTLSTGGALTLTAGAITNAGRLESRTLSLTGDSLDNGGTLLAEQGGGLTLSDRLTVGADGQVLSNGDWQIQAGAVTSLGQWQGKNLRLSADTLTHDGVLQAERDITLALLQDYTGGAGSQVRGNGAVTLTADRVTQQGDIGGERLQLTTGTLTNGGRLVGLSQLDVTSRGQLTNSADGALLGNGTAGITAAALSNAGVLQGDALTVRAGTVDNAGSMQGTAALTLDGVTRYDGGADSRLLSGGAMTLALDTADNGGVWQAGELRVSGTSLTNRGQITGLSGLTIDATGLSNAGRLATQGRATLRGRQFDNGGTLTALGDLTADFRDGIVNQAGGQLLSGGAGQLTTGTLTNAGWVQGQDLTLTADTLFNQGSLLGLDDGAIQLTGAYVGGVNSRVGGNGAFSLSAATIDQAGQWQARDVTLRATRLRNQGTLTAGGQLTATLDDALENTAGAVLSGGTVSLGAATVSNAGQLEGRHGLTVAGGSRLDNQRGGQLLSGGQLALSAPQLTNAGWVQGQDLTLTTAQLDNGGTLQAQSGLTLHLPQWTNRGTVQAGQLDITTDGALENRGTLLGLTRLALQAARLDNADGARLYSAGNLQLRTGQLVQNGQLAALGDLRADIGNAFTFTRTLAAGGQLTLNVTGDLVQAGTLQGNGVTVTSTGTLTQQGRIVAGTGDSTLSAAAINQTASGSIQAGGALRLRAEGNIVNRGFVGTAADLLLQAGGVIDNGGLLYGGGNLWLLSDALVNRFGNILAGNSLWIQRDAAGNASGSVLNSSGTIETQRGDITVRTGTLTNQREGLVVTEGESKTEVVPDWVGGERVEVPLTWFKEGELGIAEFYTGCLRGGKASGANCEYSAGYLLAPFSSAAIQKVALESKSVSVSAQGGEARINSAHDTLITSSILTNEASAIYARNNIVLSGNSLNNTSYQAGDLKRYLTYRYDSVEFVYGTWSWINDFANDDQSAYVGGGSSPITKQLDLADKFEIQNKHYSINYKPVGEPTSELINGQTYAATIQAGGAITASFTQNISNTSLQPGSGGVMPALATPTLAGVSAFTPVGAQAGRELSGGTAAAVSGSPLSGTGNGVALAGQAERPGTAAGAVTRAGTDAGGGTLTPAGIDSGLGTAAPVAPGALSPGDLQAALRQGLAQVAGPSLTDYPLPTSQNGLFVADTAGDSRYLIRSNPTLSQLGQVDNSLFGDLRGLLGQTPGTSVPVETTPTLTDPTQFLGSSYLLGKLNLDAEHDYRFLGDAAFDTRYISNAVLSQTGQRYLNGVGSELAQMQQLMDNAAAEKSRLNLQLGVSLSPAQVAGLSHSIVWWENITVGGQTVLAPKLYLAQADNTHLQGSRLVADRVSLSAGGDIDNRGSTVTAQEVLNIASGGNLSNSEGGLLSAGGALNLVALGNLTNRSATLQGNTVTLASVNGDIVNSTTTDQWQFESINGRERLTHTDIGQTGLITAQNGLTLQAGHDIVLNGAQLSAGGPLALAAGNDIQLNALTTLTDTVREGGGATTERRSQGLVRSTVAGGGDLSLSAGRDLSGTAAQLSAAGTLALSAGRDLSLLSAREEQFGSNAWSRHLDWQQTVTQQGTGLNAGEGLSLRAGQDLTLQGAQAETRGALTAQAGRDLSLLSATESRHDFFEETTVKKKTFSTTVTHTVRETAQTTEKGTLLSAGSVALTAGQDIGVQGSSVAADGGVALTAGRDITTAASVENYRSYEEQSRKKSGLFSGGGIGFTVGSTSLRQTLESAGTTQSQSVSTLGSTGGSVSLRAGQDVSLTGTDVIAARDIDLSGRNVTVTPGHDVRRTTQTLEQKQSGLTIALSGSVGGALNSMVETVQAVSRESDSRLKSLAGVKAALSAGQGAQATRLAMAQREAAGAKTAAGSGEEGEQPQAVGVSISYGSQSSRSEQRQTQETVSGSSVTAGDNLRIRATDGDITVVGSQLKAGQDLTLAATQDIRLLSGANTQHTEGSNQSRGGSIGVSIGVSASGSFGLSVSASVNAAKGNLRGDGLTHTESLLEAGRTAVLGSGRDTTLQGAQVSAETITARVGRDLLVRSEQDSDRYDSKQQSVSAGVTIPIYGGGGGASFSFSRDKVHSNFDSVQEQSGLFAGTGGYDIHVGSHTQLDGGAIASTAGADRSRLETGTLGFSNIDNRAEYSASHTGGGFSTSAPVGLQVLSNVGGLMLAGANQSGASSGTTYAAVSDGTLIIRDRAGQQQVRGGAEPGYGGGQQRGAEPDIRQGEGGEPAAAGTTAVGHRDAGAGYRLYGRGDSGDEGGECAAGGDAGGSAAGEGGRAGEGLAGQGGNAGGGDAGAVPGVLQCVAERLGVSDGGTGTSGYPGGGGGAAGCAGGECGAGGDGGGGAVCGGGNPPSDDGCGGQHERDGEHAGARVAGCGGGAGGRETMRWRCGGEAGGELAARALMEGLYPGKKADELNEDQRQLLSTLSTIAGGLAAGVVGNSSTDAVQGAQSAQVAVENNLLSAKRSQDRYEKLAACNGDKACVAEVRREFGPESDEQRQRVENCSSAADCYVVEQGLKSMRAEYSQQEAALAEKARTQGVSSLSEAEQKEWIAARSALTELDSQINLSLHRAQTMGGSTEVSAEVTNVMGHAAIASAAGVAGGISKAGANGSKNQGGNTDKLPNGQQVNHFEESLYNLPPGERVALVKQMVDQVAPSNGMVKDNKLTRINNRDVYRGNDGYLYAVDTQHGRFEQVNAKTGKHQGEVDMGMMPISNSMDKSGGHDLKVK</sequence>
<dbReference type="NCBIfam" id="TIGR01731">
    <property type="entry name" value="fil_hemag_20aa"/>
    <property type="match status" value="31"/>
</dbReference>
<organism evidence="8">
    <name type="scientific">Dickeya chrysanthemi</name>
    <name type="common">Pectobacterium chrysanthemi</name>
    <name type="synonym">Erwinia chrysanthemi</name>
    <dbReference type="NCBI Taxonomy" id="556"/>
    <lineage>
        <taxon>Bacteria</taxon>
        <taxon>Pseudomonadati</taxon>
        <taxon>Pseudomonadota</taxon>
        <taxon>Gammaproteobacteria</taxon>
        <taxon>Enterobacterales</taxon>
        <taxon>Pectobacteriaceae</taxon>
        <taxon>Dickeya</taxon>
    </lineage>
</organism>
<dbReference type="Pfam" id="PF05594">
    <property type="entry name" value="Fil_haemagg"/>
    <property type="match status" value="11"/>
</dbReference>
<dbReference type="DIP" id="DIP-60812N"/>
<dbReference type="InterPro" id="IPR006914">
    <property type="entry name" value="VENN_dom"/>
</dbReference>
<dbReference type="Pfam" id="PF04829">
    <property type="entry name" value="PT-VENN"/>
    <property type="match status" value="1"/>
</dbReference>
<dbReference type="NCBIfam" id="TIGR01901">
    <property type="entry name" value="adhes_NPXG"/>
    <property type="match status" value="1"/>
</dbReference>
<comment type="subcellular location">
    <subcellularLocation>
        <location evidence="1">Target cell</location>
        <location evidence="1">Target cell cytoplasm</location>
    </subcellularLocation>
</comment>
<dbReference type="InterPro" id="IPR011050">
    <property type="entry name" value="Pectin_lyase_fold/virulence"/>
</dbReference>
<protein>
    <submittedName>
        <fullName evidence="8">Hemolysin/hemagglutinin-like protein HecA</fullName>
    </submittedName>
</protein>
<feature type="compositionally biased region" description="Gly residues" evidence="6">
    <location>
        <begin position="3324"/>
        <end position="3333"/>
    </location>
</feature>
<feature type="compositionally biased region" description="Polar residues" evidence="6">
    <location>
        <begin position="500"/>
        <end position="511"/>
    </location>
</feature>
<proteinExistence type="inferred from homology"/>
<feature type="region of interest" description="Disordered" evidence="6">
    <location>
        <begin position="3374"/>
        <end position="3403"/>
    </location>
</feature>
<keyword evidence="4" id="KW-0843">Virulence</keyword>
<evidence type="ECO:0000256" key="5">
    <source>
        <dbReference type="ARBA" id="ARBA00024043"/>
    </source>
</evidence>
<dbReference type="IntAct" id="P94772">
    <property type="interactions" value="1"/>
</dbReference>
<accession>P94772</accession>
<feature type="compositionally biased region" description="Gly residues" evidence="6">
    <location>
        <begin position="477"/>
        <end position="498"/>
    </location>
</feature>
<evidence type="ECO:0000256" key="1">
    <source>
        <dbReference type="ARBA" id="ARBA00004219"/>
    </source>
</evidence>
<feature type="compositionally biased region" description="Gly residues" evidence="6">
    <location>
        <begin position="3380"/>
        <end position="3403"/>
    </location>
</feature>
<reference evidence="8" key="4">
    <citation type="submission" date="2002-04" db="EMBL/GenBank/DDBJ databases">
        <authorList>
            <person name="Rojas C.M."/>
            <person name="Ham J.H."/>
            <person name="Collmer A."/>
        </authorList>
    </citation>
    <scope>NUCLEOTIDE SEQUENCE</scope>
    <source>
        <strain evidence="8">EC16</strain>
    </source>
</reference>
<dbReference type="InterPro" id="IPR008619">
    <property type="entry name" value="Filamentous_hemagglutn_rpt"/>
</dbReference>
<reference evidence="8" key="1">
    <citation type="journal article" date="1995" name="Mol. Plant Microbe Interact.">
        <title>Erwinia chrysanthemi harpinEch: an elicitor of the hypersensitive response that contributes to soft-rot pathogenesis.</title>
        <authorList>
            <person name="Bauer D.W."/>
            <person name="Wei Z.-M."/>
            <person name="Beer S.V."/>
            <person name="Collmer A."/>
        </authorList>
    </citation>
    <scope>NUCLEOTIDE SEQUENCE</scope>
    <source>
        <strain evidence="8">EC16</strain>
    </source>
</reference>
<feature type="domain" description="Filamentous haemagglutinin FhaB/tRNA nuclease CdiA-like TPS" evidence="7">
    <location>
        <begin position="62"/>
        <end position="183"/>
    </location>
</feature>
<dbReference type="Pfam" id="PF05860">
    <property type="entry name" value="TPS"/>
    <property type="match status" value="1"/>
</dbReference>
<reference evidence="8" key="2">
    <citation type="journal article" date="1998" name="Mol. Plant Microbe Interact.">
        <title>The hrpC and hrpN operons of Erwinia chrysanthemi EC16 are flanked by plcA and homologs of hemolysin/adhesin genes and accompanying activator/transporter genes.</title>
        <authorList>
            <person name="Kim J.F."/>
            <person name="Ham J.H."/>
            <person name="Bauer D.W."/>
            <person name="Collmer A."/>
            <person name="Beer S.V."/>
        </authorList>
    </citation>
    <scope>NUCLEOTIDE SEQUENCE</scope>
    <source>
        <strain evidence="8">EC16</strain>
    </source>
</reference>
<dbReference type="EMBL" id="AF501263">
    <property type="protein sequence ID" value="AAN38708.1"/>
    <property type="molecule type" value="Genomic_DNA"/>
</dbReference>
<evidence type="ECO:0000313" key="8">
    <source>
        <dbReference type="EMBL" id="AAN38708.1"/>
    </source>
</evidence>
<dbReference type="Gene3D" id="2.160.20.10">
    <property type="entry name" value="Single-stranded right-handed beta-helix, Pectin lyase-like"/>
    <property type="match status" value="1"/>
</dbReference>
<evidence type="ECO:0000256" key="4">
    <source>
        <dbReference type="ARBA" id="ARBA00023026"/>
    </source>
</evidence>
<dbReference type="InterPro" id="IPR012334">
    <property type="entry name" value="Pectin_lyas_fold"/>
</dbReference>
<dbReference type="InterPro" id="IPR008638">
    <property type="entry name" value="FhaB/CdiA-like_TPS"/>
</dbReference>
<feature type="region of interest" description="Disordered" evidence="6">
    <location>
        <begin position="3002"/>
        <end position="3024"/>
    </location>
</feature>
<dbReference type="InterPro" id="IPR025157">
    <property type="entry name" value="Hemagglutinin_rpt"/>
</dbReference>
<keyword evidence="2" id="KW-0800">Toxin</keyword>
<comment type="similarity">
    <text evidence="5">In the N-terminal section; belongs to the CdiA toxin family.</text>
</comment>